<evidence type="ECO:0000313" key="2">
    <source>
        <dbReference type="EMBL" id="KAE9323323.1"/>
    </source>
</evidence>
<proteinExistence type="predicted"/>
<organism evidence="2 3">
    <name type="scientific">Phytophthora fragariae</name>
    <dbReference type="NCBI Taxonomy" id="53985"/>
    <lineage>
        <taxon>Eukaryota</taxon>
        <taxon>Sar</taxon>
        <taxon>Stramenopiles</taxon>
        <taxon>Oomycota</taxon>
        <taxon>Peronosporomycetes</taxon>
        <taxon>Peronosporales</taxon>
        <taxon>Peronosporaceae</taxon>
        <taxon>Phytophthora</taxon>
    </lineage>
</organism>
<feature type="transmembrane region" description="Helical" evidence="1">
    <location>
        <begin position="533"/>
        <end position="553"/>
    </location>
</feature>
<dbReference type="EMBL" id="QXGE01000131">
    <property type="protein sequence ID" value="KAE9323323.1"/>
    <property type="molecule type" value="Genomic_DNA"/>
</dbReference>
<evidence type="ECO:0000313" key="3">
    <source>
        <dbReference type="Proteomes" id="UP000437068"/>
    </source>
</evidence>
<dbReference type="AlphaFoldDB" id="A0A6A4EIY0"/>
<dbReference type="Proteomes" id="UP000437068">
    <property type="component" value="Unassembled WGS sequence"/>
</dbReference>
<protein>
    <recommendedName>
        <fullName evidence="4">Transmembrane protein</fullName>
    </recommendedName>
</protein>
<feature type="transmembrane region" description="Helical" evidence="1">
    <location>
        <begin position="443"/>
        <end position="467"/>
    </location>
</feature>
<name>A0A6A4EIY0_9STRA</name>
<comment type="caution">
    <text evidence="2">The sequence shown here is derived from an EMBL/GenBank/DDBJ whole genome shotgun (WGS) entry which is preliminary data.</text>
</comment>
<evidence type="ECO:0000256" key="1">
    <source>
        <dbReference type="SAM" id="Phobius"/>
    </source>
</evidence>
<evidence type="ECO:0008006" key="4">
    <source>
        <dbReference type="Google" id="ProtNLM"/>
    </source>
</evidence>
<reference evidence="2 3" key="1">
    <citation type="submission" date="2018-08" db="EMBL/GenBank/DDBJ databases">
        <title>Genomic investigation of the strawberry pathogen Phytophthora fragariae indicates pathogenicity is determined by transcriptional variation in three key races.</title>
        <authorList>
            <person name="Adams T.M."/>
            <person name="Armitage A.D."/>
            <person name="Sobczyk M.K."/>
            <person name="Bates H.J."/>
            <person name="Dunwell J.M."/>
            <person name="Nellist C.F."/>
            <person name="Harrison R.J."/>
        </authorList>
    </citation>
    <scope>NUCLEOTIDE SEQUENCE [LARGE SCALE GENOMIC DNA]</scope>
    <source>
        <strain evidence="2 3">A4</strain>
    </source>
</reference>
<gene>
    <name evidence="2" type="ORF">PF001_g3973</name>
</gene>
<sequence length="793" mass="90159">MFSLFELLFARLWYKEPNLEVKREYARDERGADNSDRDLSVSVLHHPNILSQPGNENALGLHAVQLQNSISRPGDERTSEQLTAKFISAGTKNPKMTMAKSIVQPLKGPRKTTLESSVTLRESQYVSVRSKSKRSIMPGQVFNILRRLAAIAAAIQYVIVSMSATWWALQVLSGAHNPTETLRVFPSSLIEGYLGEGLIRDSPLVRDVLGGDTTPRDYALFLESDTKTSTENCSSVPLFNPAIYNYQFLSKGYQGIVDDTEYNISGLANLELVVMVVDCTFRQILVGDPSVVRVFNLVRSRSDPDDLYLVTMSLNVQEYEVREMRKRGPAFVGMLTLVQDMQADDVQQFYMVATTYPYQRVPNFEMYELVGVTSESYLELRSIPRYPLTHPVKRLITARKRGFFDGDDQCNVRVMYSILEGLNAKTALTRWQWIGEAVTVDSWAWVHCIHFFFGLETIYSLVVLFLVTYQKVRTGKIWIGDPFASLSTTSLVFRGILVLTSCFLDKFWSVNEYAMSRASMITGSQVVRVHKEIMHADIMVVFLSLVGFLSSVFRERIDPSIAIFLFEFIHNYRLTLLRTSPVVVDKISTYSDTQWNLGIAKVTPVITSMSPMRMWSSFQVPEKDPVFIIASFFPTMYLLVSITAFAILRKIYRRRYPDKVQTRSNRSADNSGNEKTAMTMKGIVTNFEISTGAELQTRFGLISDYNNYVYFKGMKFASPDGVYCSGYVIVNGKYLVSTKHLLSIVLMKLLHARFANVYTYEVDGNSVKETARLVHTNTFLWSDLWRLNVTVLL</sequence>
<keyword evidence="1" id="KW-0472">Membrane</keyword>
<keyword evidence="1" id="KW-0812">Transmembrane</keyword>
<feature type="transmembrane region" description="Helical" evidence="1">
    <location>
        <begin position="626"/>
        <end position="648"/>
    </location>
</feature>
<keyword evidence="1" id="KW-1133">Transmembrane helix</keyword>
<accession>A0A6A4EIY0</accession>